<evidence type="ECO:0008006" key="4">
    <source>
        <dbReference type="Google" id="ProtNLM"/>
    </source>
</evidence>
<name>A0A5M3WK74_9ACTN</name>
<comment type="caution">
    <text evidence="2">The sequence shown here is derived from an EMBL/GenBank/DDBJ whole genome shotgun (WGS) entry which is preliminary data.</text>
</comment>
<feature type="compositionally biased region" description="Basic and acidic residues" evidence="1">
    <location>
        <begin position="1"/>
        <end position="11"/>
    </location>
</feature>
<proteinExistence type="predicted"/>
<dbReference type="Proteomes" id="UP000331127">
    <property type="component" value="Unassembled WGS sequence"/>
</dbReference>
<feature type="region of interest" description="Disordered" evidence="1">
    <location>
        <begin position="1"/>
        <end position="31"/>
    </location>
</feature>
<dbReference type="InterPro" id="IPR025591">
    <property type="entry name" value="RloB"/>
</dbReference>
<dbReference type="AlphaFoldDB" id="A0A5M3WK74"/>
<reference evidence="2 3" key="1">
    <citation type="submission" date="2019-10" db="EMBL/GenBank/DDBJ databases">
        <title>Whole genome shotgun sequence of Acrocarpospora macrocephala NBRC 16266.</title>
        <authorList>
            <person name="Ichikawa N."/>
            <person name="Kimura A."/>
            <person name="Kitahashi Y."/>
            <person name="Komaki H."/>
            <person name="Oguchi A."/>
        </authorList>
    </citation>
    <scope>NUCLEOTIDE SEQUENCE [LARGE SCALE GENOMIC DNA]</scope>
    <source>
        <strain evidence="2 3">NBRC 16266</strain>
    </source>
</reference>
<evidence type="ECO:0000313" key="2">
    <source>
        <dbReference type="EMBL" id="GES09334.1"/>
    </source>
</evidence>
<keyword evidence="3" id="KW-1185">Reference proteome</keyword>
<organism evidence="2 3">
    <name type="scientific">Acrocarpospora macrocephala</name>
    <dbReference type="NCBI Taxonomy" id="150177"/>
    <lineage>
        <taxon>Bacteria</taxon>
        <taxon>Bacillati</taxon>
        <taxon>Actinomycetota</taxon>
        <taxon>Actinomycetes</taxon>
        <taxon>Streptosporangiales</taxon>
        <taxon>Streptosporangiaceae</taxon>
        <taxon>Acrocarpospora</taxon>
    </lineage>
</organism>
<gene>
    <name evidence="2" type="ORF">Amac_029300</name>
</gene>
<protein>
    <recommendedName>
        <fullName evidence="4">RloB domain-containing protein</fullName>
    </recommendedName>
</protein>
<evidence type="ECO:0000313" key="3">
    <source>
        <dbReference type="Proteomes" id="UP000331127"/>
    </source>
</evidence>
<dbReference type="Pfam" id="PF13707">
    <property type="entry name" value="RloB"/>
    <property type="match status" value="1"/>
</dbReference>
<dbReference type="EMBL" id="BLAE01000014">
    <property type="protein sequence ID" value="GES09334.1"/>
    <property type="molecule type" value="Genomic_DNA"/>
</dbReference>
<sequence length="266" mass="29583">MNRRAESGQKPDRRKRRGRLEDERPLLPRSGSRSREVRVVYVACEGESTEPDYLQYLNEQFGDGDGAARQPFRIQPVCRKNGMTPSGVVAAVQEAAAEDEAWALFDRDQWIDIPAAVKAAADSRIEFALSHPSFDLWLLLHFQAFSGRQSGSSKIVIEKLRQASEAFTDYDKRGDKSIRVTRRDALRGRENIAITNARSLVNCCAHGSCASKRATAETISDQADPVTPEEWSARSGHAADCPILLRDPSTDVWRLLTALGITVDRA</sequence>
<accession>A0A5M3WK74</accession>
<evidence type="ECO:0000256" key="1">
    <source>
        <dbReference type="SAM" id="MobiDB-lite"/>
    </source>
</evidence>